<evidence type="ECO:0000256" key="3">
    <source>
        <dbReference type="ARBA" id="ARBA00006065"/>
    </source>
</evidence>
<evidence type="ECO:0000313" key="14">
    <source>
        <dbReference type="EMBL" id="OAG18390.1"/>
    </source>
</evidence>
<keyword evidence="10 12" id="KW-0472">Membrane</keyword>
<evidence type="ECO:0000256" key="1">
    <source>
        <dbReference type="ARBA" id="ARBA00004477"/>
    </source>
</evidence>
<evidence type="ECO:0000256" key="9">
    <source>
        <dbReference type="ARBA" id="ARBA00022989"/>
    </source>
</evidence>
<organism evidence="14 15">
    <name type="scientific">Alternaria alternata</name>
    <name type="common">Alternaria rot fungus</name>
    <name type="synonym">Torula alternata</name>
    <dbReference type="NCBI Taxonomy" id="5599"/>
    <lineage>
        <taxon>Eukaryota</taxon>
        <taxon>Fungi</taxon>
        <taxon>Dikarya</taxon>
        <taxon>Ascomycota</taxon>
        <taxon>Pezizomycotina</taxon>
        <taxon>Dothideomycetes</taxon>
        <taxon>Pleosporomycetidae</taxon>
        <taxon>Pleosporales</taxon>
        <taxon>Pleosporineae</taxon>
        <taxon>Pleosporaceae</taxon>
        <taxon>Alternaria</taxon>
        <taxon>Alternaria sect. Alternaria</taxon>
        <taxon>Alternaria alternata complex</taxon>
    </lineage>
</organism>
<accession>A0A177DGS1</accession>
<dbReference type="EMBL" id="KV441484">
    <property type="protein sequence ID" value="OAG18390.1"/>
    <property type="molecule type" value="Genomic_DNA"/>
</dbReference>
<evidence type="ECO:0000256" key="8">
    <source>
        <dbReference type="ARBA" id="ARBA00022824"/>
    </source>
</evidence>
<comment type="subcellular location">
    <subcellularLocation>
        <location evidence="1 12">Endoplasmic reticulum membrane</location>
        <topology evidence="1 12">Multi-pass membrane protein</topology>
    </subcellularLocation>
</comment>
<evidence type="ECO:0000256" key="11">
    <source>
        <dbReference type="ARBA" id="ARBA00024708"/>
    </source>
</evidence>
<dbReference type="AlphaFoldDB" id="A0A177DGS1"/>
<feature type="region of interest" description="Disordered" evidence="13">
    <location>
        <begin position="359"/>
        <end position="380"/>
    </location>
</feature>
<keyword evidence="7 12" id="KW-0812">Transmembrane</keyword>
<dbReference type="RefSeq" id="XP_018383811.1">
    <property type="nucleotide sequence ID" value="XM_018529207.1"/>
</dbReference>
<evidence type="ECO:0000256" key="12">
    <source>
        <dbReference type="RuleBase" id="RU363075"/>
    </source>
</evidence>
<reference evidence="14 15" key="1">
    <citation type="submission" date="2016-05" db="EMBL/GenBank/DDBJ databases">
        <title>Comparative analysis of secretome profiles of manganese(II)-oxidizing ascomycete fungi.</title>
        <authorList>
            <consortium name="DOE Joint Genome Institute"/>
            <person name="Zeiner C.A."/>
            <person name="Purvine S.O."/>
            <person name="Zink E.M."/>
            <person name="Wu S."/>
            <person name="Pasa-Tolic L."/>
            <person name="Chaput D.L."/>
            <person name="Haridas S."/>
            <person name="Grigoriev I.V."/>
            <person name="Santelli C.M."/>
            <person name="Hansel C.M."/>
        </authorList>
    </citation>
    <scope>NUCLEOTIDE SEQUENCE [LARGE SCALE GENOMIC DNA]</scope>
    <source>
        <strain evidence="14 15">SRC1lrK2f</strain>
    </source>
</reference>
<dbReference type="GO" id="GO:0005789">
    <property type="term" value="C:endoplasmic reticulum membrane"/>
    <property type="evidence" value="ECO:0007669"/>
    <property type="project" value="UniProtKB-SubCell"/>
</dbReference>
<dbReference type="PANTHER" id="PTHR22760">
    <property type="entry name" value="GLYCOSYLTRANSFERASE"/>
    <property type="match status" value="1"/>
</dbReference>
<dbReference type="VEuPathDB" id="FungiDB:CC77DRAFT_1074286"/>
<keyword evidence="4" id="KW-0337">GPI-anchor biosynthesis</keyword>
<proteinExistence type="inferred from homology"/>
<dbReference type="GO" id="GO:0000026">
    <property type="term" value="F:alpha-1,2-mannosyltransferase activity"/>
    <property type="evidence" value="ECO:0007669"/>
    <property type="project" value="TreeGrafter"/>
</dbReference>
<evidence type="ECO:0000256" key="7">
    <source>
        <dbReference type="ARBA" id="ARBA00022692"/>
    </source>
</evidence>
<dbReference type="GeneID" id="29114801"/>
<dbReference type="STRING" id="5599.A0A177DGS1"/>
<dbReference type="PANTHER" id="PTHR22760:SF4">
    <property type="entry name" value="GPI MANNOSYLTRANSFERASE 3"/>
    <property type="match status" value="1"/>
</dbReference>
<dbReference type="InterPro" id="IPR005599">
    <property type="entry name" value="GPI_mannosylTrfase"/>
</dbReference>
<evidence type="ECO:0000256" key="2">
    <source>
        <dbReference type="ARBA" id="ARBA00004687"/>
    </source>
</evidence>
<feature type="compositionally biased region" description="Polar residues" evidence="13">
    <location>
        <begin position="1"/>
        <end position="15"/>
    </location>
</feature>
<evidence type="ECO:0000256" key="10">
    <source>
        <dbReference type="ARBA" id="ARBA00023136"/>
    </source>
</evidence>
<keyword evidence="6" id="KW-0808">Transferase</keyword>
<evidence type="ECO:0000256" key="5">
    <source>
        <dbReference type="ARBA" id="ARBA00022676"/>
    </source>
</evidence>
<name>A0A177DGS1_ALTAL</name>
<evidence type="ECO:0000313" key="15">
    <source>
        <dbReference type="Proteomes" id="UP000077248"/>
    </source>
</evidence>
<evidence type="ECO:0000256" key="13">
    <source>
        <dbReference type="SAM" id="MobiDB-lite"/>
    </source>
</evidence>
<evidence type="ECO:0000256" key="4">
    <source>
        <dbReference type="ARBA" id="ARBA00022502"/>
    </source>
</evidence>
<dbReference type="UniPathway" id="UPA00196"/>
<dbReference type="KEGG" id="aalt:CC77DRAFT_1074286"/>
<dbReference type="OMA" id="HEWPDYL"/>
<keyword evidence="8 12" id="KW-0256">Endoplasmic reticulum</keyword>
<keyword evidence="15" id="KW-1185">Reference proteome</keyword>
<protein>
    <recommendedName>
        <fullName evidence="12">Mannosyltransferase</fullName>
        <ecNumber evidence="12">2.4.1.-</ecNumber>
    </recommendedName>
</protein>
<dbReference type="GO" id="GO:0006506">
    <property type="term" value="P:GPI anchor biosynthetic process"/>
    <property type="evidence" value="ECO:0007669"/>
    <property type="project" value="UniProtKB-UniPathway"/>
</dbReference>
<dbReference type="Pfam" id="PF03901">
    <property type="entry name" value="Glyco_transf_22"/>
    <property type="match status" value="1"/>
</dbReference>
<feature type="transmembrane region" description="Helical" evidence="12">
    <location>
        <begin position="32"/>
        <end position="53"/>
    </location>
</feature>
<keyword evidence="9 12" id="KW-1133">Transmembrane helix</keyword>
<comment type="pathway">
    <text evidence="2">Glycolipid biosynthesis; glycosylphosphatidylinositol-anchor biosynthesis.</text>
</comment>
<dbReference type="EC" id="2.4.1.-" evidence="12"/>
<evidence type="ECO:0000256" key="6">
    <source>
        <dbReference type="ARBA" id="ARBA00022679"/>
    </source>
</evidence>
<comment type="function">
    <text evidence="11">Mannosyltransferase involved in glycosylphosphatidylinositol-anchor biosynthesis. Transfers the third mannose to Man2-GlcN-acyl-PI during GPI precursor assembly.</text>
</comment>
<gene>
    <name evidence="14" type="ORF">CC77DRAFT_1074286</name>
</gene>
<sequence length="647" mass="72749">MPTRTNAARDTNPSGTGAPPRAQSNSYRDSTLGIFALLLAFRIVNALTLRTFFQPDEFFQSLEPAWQLAFGPATHAWITWEWRSQLRSSLHPALFAAVYRVAAHVADLCGLRLPAKAELLLAAPKVTQAVFAALLDCYTWKLAEKVYGRGSRTALTTLALSVCSPWQWFCATRTLSNCLETTITSVAIYYWPWRGDCKTHIAHQNLGSLSELRLSLLLAALACILRPTNALIWLSISIPTLWQASQRPRYVLAREILICGAKIHCRVCLFCIPGGHQTFPTDDASSAVLVCSVATDRLYYRVWTLPPLRFLYFNIAQSLAVFYGRNRGDYYFTEGLPLLLTTSLPFAVIGLWQSLQGPEPEPFGSAKSDRPDNTTASSQDATGGRILARLSWTVTAMTVTLSLISHKEVRFLYPILPFLHIISARPLSRFLPPHAALSHKAVILFLLASNVLLASYASQVHQRGVIDVLAYLRHKHETRNSLLNTRSSTGSNSPAVSNTTVGFLMPCHSTPWRSHLVYPEISAWALTCEPPINIPLSERSTYLDEADEFYIKPGPVAWLRGNMEDVQTIKASGSRSGQHWTRQDPKFKRKYRRQWPQNLVFFEQLEATLEEYLEGTRYQECWRGFNSHFHDDSRRTGDVVVWCLDGV</sequence>
<comment type="similarity">
    <text evidence="3">Belongs to the glycosyltransferase 22 family. PIGB subfamily.</text>
</comment>
<dbReference type="Proteomes" id="UP000077248">
    <property type="component" value="Unassembled WGS sequence"/>
</dbReference>
<feature type="region of interest" description="Disordered" evidence="13">
    <location>
        <begin position="1"/>
        <end position="25"/>
    </location>
</feature>
<keyword evidence="5 12" id="KW-0328">Glycosyltransferase</keyword>
<comment type="caution">
    <text evidence="12">Lacks conserved residue(s) required for the propagation of feature annotation.</text>
</comment>